<accession>A0ABV0J756</accession>
<evidence type="ECO:0000256" key="1">
    <source>
        <dbReference type="SAM" id="Phobius"/>
    </source>
</evidence>
<gene>
    <name evidence="2" type="ORF">NC998_10945</name>
</gene>
<dbReference type="EMBL" id="JAMPKM010000005">
    <property type="protein sequence ID" value="MEP0817614.1"/>
    <property type="molecule type" value="Genomic_DNA"/>
</dbReference>
<evidence type="ECO:0000313" key="3">
    <source>
        <dbReference type="Proteomes" id="UP001464891"/>
    </source>
</evidence>
<dbReference type="RefSeq" id="WP_190435868.1">
    <property type="nucleotide sequence ID" value="NZ_JAMPKM010000005.1"/>
</dbReference>
<protein>
    <submittedName>
        <fullName evidence="2">Uncharacterized protein</fullName>
    </submittedName>
</protein>
<sequence>MSAVMLAGLWLTCIGYHALYFSANLISRLFSKKALQSSLSVINLKARFWYKCIMKSNRKRRREAISNTGLSVMFSEKALIALLSVVLTLGVAHLQVRSSVSQQAPMRVLQDKQS</sequence>
<keyword evidence="1" id="KW-0812">Transmembrane</keyword>
<keyword evidence="1" id="KW-0472">Membrane</keyword>
<dbReference type="Proteomes" id="UP001464891">
    <property type="component" value="Unassembled WGS sequence"/>
</dbReference>
<evidence type="ECO:0000313" key="2">
    <source>
        <dbReference type="EMBL" id="MEP0817614.1"/>
    </source>
</evidence>
<comment type="caution">
    <text evidence="2">The sequence shown here is derived from an EMBL/GenBank/DDBJ whole genome shotgun (WGS) entry which is preliminary data.</text>
</comment>
<reference evidence="2 3" key="1">
    <citation type="submission" date="2022-04" db="EMBL/GenBank/DDBJ databases">
        <title>Positive selection, recombination, and allopatry shape intraspecific diversity of widespread and dominant cyanobacteria.</title>
        <authorList>
            <person name="Wei J."/>
            <person name="Shu W."/>
            <person name="Hu C."/>
        </authorList>
    </citation>
    <scope>NUCLEOTIDE SEQUENCE [LARGE SCALE GENOMIC DNA]</scope>
    <source>
        <strain evidence="2 3">GB2-A4</strain>
    </source>
</reference>
<keyword evidence="3" id="KW-1185">Reference proteome</keyword>
<organism evidence="2 3">
    <name type="scientific">Trichocoleus desertorum GB2-A4</name>
    <dbReference type="NCBI Taxonomy" id="2933944"/>
    <lineage>
        <taxon>Bacteria</taxon>
        <taxon>Bacillati</taxon>
        <taxon>Cyanobacteriota</taxon>
        <taxon>Cyanophyceae</taxon>
        <taxon>Leptolyngbyales</taxon>
        <taxon>Trichocoleusaceae</taxon>
        <taxon>Trichocoleus</taxon>
    </lineage>
</organism>
<feature type="transmembrane region" description="Helical" evidence="1">
    <location>
        <begin position="6"/>
        <end position="26"/>
    </location>
</feature>
<feature type="transmembrane region" description="Helical" evidence="1">
    <location>
        <begin position="78"/>
        <end position="96"/>
    </location>
</feature>
<proteinExistence type="predicted"/>
<keyword evidence="1" id="KW-1133">Transmembrane helix</keyword>
<name>A0ABV0J756_9CYAN</name>